<dbReference type="AlphaFoldDB" id="A0A3N4HKU9"/>
<feature type="compositionally biased region" description="Low complexity" evidence="1">
    <location>
        <begin position="258"/>
        <end position="272"/>
    </location>
</feature>
<feature type="region of interest" description="Disordered" evidence="1">
    <location>
        <begin position="238"/>
        <end position="278"/>
    </location>
</feature>
<evidence type="ECO:0000313" key="3">
    <source>
        <dbReference type="Proteomes" id="UP000275078"/>
    </source>
</evidence>
<evidence type="ECO:0000256" key="1">
    <source>
        <dbReference type="SAM" id="MobiDB-lite"/>
    </source>
</evidence>
<evidence type="ECO:0000313" key="2">
    <source>
        <dbReference type="EMBL" id="RPA73887.1"/>
    </source>
</evidence>
<organism evidence="2 3">
    <name type="scientific">Ascobolus immersus RN42</name>
    <dbReference type="NCBI Taxonomy" id="1160509"/>
    <lineage>
        <taxon>Eukaryota</taxon>
        <taxon>Fungi</taxon>
        <taxon>Dikarya</taxon>
        <taxon>Ascomycota</taxon>
        <taxon>Pezizomycotina</taxon>
        <taxon>Pezizomycetes</taxon>
        <taxon>Pezizales</taxon>
        <taxon>Ascobolaceae</taxon>
        <taxon>Ascobolus</taxon>
    </lineage>
</organism>
<gene>
    <name evidence="2" type="ORF">BJ508DRAFT_333656</name>
</gene>
<feature type="compositionally biased region" description="Polar residues" evidence="1">
    <location>
        <begin position="29"/>
        <end position="39"/>
    </location>
</feature>
<dbReference type="Proteomes" id="UP000275078">
    <property type="component" value="Unassembled WGS sequence"/>
</dbReference>
<keyword evidence="3" id="KW-1185">Reference proteome</keyword>
<protein>
    <submittedName>
        <fullName evidence="2">Uncharacterized protein</fullName>
    </submittedName>
</protein>
<accession>A0A3N4HKU9</accession>
<dbReference type="EMBL" id="ML119808">
    <property type="protein sequence ID" value="RPA73887.1"/>
    <property type="molecule type" value="Genomic_DNA"/>
</dbReference>
<proteinExistence type="predicted"/>
<reference evidence="2 3" key="1">
    <citation type="journal article" date="2018" name="Nat. Ecol. Evol.">
        <title>Pezizomycetes genomes reveal the molecular basis of ectomycorrhizal truffle lifestyle.</title>
        <authorList>
            <person name="Murat C."/>
            <person name="Payen T."/>
            <person name="Noel B."/>
            <person name="Kuo A."/>
            <person name="Morin E."/>
            <person name="Chen J."/>
            <person name="Kohler A."/>
            <person name="Krizsan K."/>
            <person name="Balestrini R."/>
            <person name="Da Silva C."/>
            <person name="Montanini B."/>
            <person name="Hainaut M."/>
            <person name="Levati E."/>
            <person name="Barry K.W."/>
            <person name="Belfiori B."/>
            <person name="Cichocki N."/>
            <person name="Clum A."/>
            <person name="Dockter R.B."/>
            <person name="Fauchery L."/>
            <person name="Guy J."/>
            <person name="Iotti M."/>
            <person name="Le Tacon F."/>
            <person name="Lindquist E.A."/>
            <person name="Lipzen A."/>
            <person name="Malagnac F."/>
            <person name="Mello A."/>
            <person name="Molinier V."/>
            <person name="Miyauchi S."/>
            <person name="Poulain J."/>
            <person name="Riccioni C."/>
            <person name="Rubini A."/>
            <person name="Sitrit Y."/>
            <person name="Splivallo R."/>
            <person name="Traeger S."/>
            <person name="Wang M."/>
            <person name="Zifcakova L."/>
            <person name="Wipf D."/>
            <person name="Zambonelli A."/>
            <person name="Paolocci F."/>
            <person name="Nowrousian M."/>
            <person name="Ottonello S."/>
            <person name="Baldrian P."/>
            <person name="Spatafora J.W."/>
            <person name="Henrissat B."/>
            <person name="Nagy L.G."/>
            <person name="Aury J.M."/>
            <person name="Wincker P."/>
            <person name="Grigoriev I.V."/>
            <person name="Bonfante P."/>
            <person name="Martin F.M."/>
        </authorList>
    </citation>
    <scope>NUCLEOTIDE SEQUENCE [LARGE SCALE GENOMIC DNA]</scope>
    <source>
        <strain evidence="2 3">RN42</strain>
    </source>
</reference>
<name>A0A3N4HKU9_ASCIM</name>
<feature type="region of interest" description="Disordered" evidence="1">
    <location>
        <begin position="20"/>
        <end position="69"/>
    </location>
</feature>
<sequence>MSDSGLKRNLKFFHRKFAGGRTRFFRGNPQPSAEAQSNTPTPPPPSEDGQGSGGGPSESVTAENKSDWSFDMGDEAAFERLRTLEHMANESFEPNEKDGPEPVTTHFGEWSMEHPCKGVVSQQANAGGEDGFSGHVWINDETFMVGKMEYTPMICANTGCSIRFIEGSVVVDHELYDKDISRKYNLQQASTNSLEDMKRTGCFIEDPDWRSIILQGGALNPMDDPPKISNLTRKTTSECIVDGDGGQHQPLAAELAQTTPSPERTPSPTASTAGSKKP</sequence>